<evidence type="ECO:0000256" key="3">
    <source>
        <dbReference type="SAM" id="MobiDB-lite"/>
    </source>
</evidence>
<dbReference type="InterPro" id="IPR050109">
    <property type="entry name" value="HTH-type_TetR-like_transc_reg"/>
</dbReference>
<dbReference type="InterPro" id="IPR001647">
    <property type="entry name" value="HTH_TetR"/>
</dbReference>
<dbReference type="Gene3D" id="1.10.357.10">
    <property type="entry name" value="Tetracycline Repressor, domain 2"/>
    <property type="match status" value="2"/>
</dbReference>
<dbReference type="EMBL" id="CP008947">
    <property type="protein sequence ID" value="AII03240.1"/>
    <property type="molecule type" value="Genomic_DNA"/>
</dbReference>
<accession>A0A076EAG1</accession>
<dbReference type="PANTHER" id="PTHR30055">
    <property type="entry name" value="HTH-TYPE TRANSCRIPTIONAL REGULATOR RUTR"/>
    <property type="match status" value="1"/>
</dbReference>
<dbReference type="GO" id="GO:0000976">
    <property type="term" value="F:transcription cis-regulatory region binding"/>
    <property type="evidence" value="ECO:0007669"/>
    <property type="project" value="TreeGrafter"/>
</dbReference>
<feature type="DNA-binding region" description="H-T-H motif" evidence="2">
    <location>
        <begin position="41"/>
        <end position="60"/>
    </location>
</feature>
<dbReference type="InterPro" id="IPR023772">
    <property type="entry name" value="DNA-bd_HTH_TetR-type_CS"/>
</dbReference>
<reference evidence="5 6" key="1">
    <citation type="submission" date="2014-07" db="EMBL/GenBank/DDBJ databases">
        <title>Genome Sequence of Rhodococcus opacus Strain R7, a Biodegrader of Mono- and Polycyclic Aromatic Hydrocarbons.</title>
        <authorList>
            <person name="Di Gennaro P."/>
            <person name="Zampolli J."/>
            <person name="Presti I."/>
            <person name="Cappelletti M."/>
            <person name="D'Ursi P."/>
            <person name="Orro A."/>
            <person name="Mezzelani A."/>
            <person name="Milanesi L."/>
        </authorList>
    </citation>
    <scope>NUCLEOTIDE SEQUENCE [LARGE SCALE GENOMIC DNA]</scope>
    <source>
        <strain evidence="5 6">R7</strain>
    </source>
</reference>
<feature type="domain" description="HTH tetR-type" evidence="4">
    <location>
        <begin position="18"/>
        <end position="78"/>
    </location>
</feature>
<dbReference type="InterPro" id="IPR049397">
    <property type="entry name" value="EthR_C"/>
</dbReference>
<dbReference type="Pfam" id="PF00440">
    <property type="entry name" value="TetR_N"/>
    <property type="match status" value="2"/>
</dbReference>
<evidence type="ECO:0000313" key="6">
    <source>
        <dbReference type="Proteomes" id="UP000028488"/>
    </source>
</evidence>
<gene>
    <name evidence="5" type="ORF">EP51_00630</name>
</gene>
<dbReference type="PANTHER" id="PTHR30055:SF184">
    <property type="entry name" value="HTH-TYPE TRANSCRIPTIONAL REGULATOR ETHR"/>
    <property type="match status" value="1"/>
</dbReference>
<dbReference type="PRINTS" id="PR00455">
    <property type="entry name" value="HTHTETR"/>
</dbReference>
<feature type="DNA-binding region" description="H-T-H motif" evidence="2">
    <location>
        <begin position="268"/>
        <end position="287"/>
    </location>
</feature>
<dbReference type="SUPFAM" id="SSF46689">
    <property type="entry name" value="Homeodomain-like"/>
    <property type="match status" value="2"/>
</dbReference>
<sequence length="434" mass="47188">MSTRPVVRQRPRAHDGQRGAEVAVFEATEQLLQETSMQDLTVAQIIKRAGLSRANFYHYFASKYDVLVAMIARLFDDAYAEAGPWQAPPGKTRAKSMDASMRGTIDMWSGHGAVICAAVEQMHSVPAVAAAWRVMLEQFVGAVAEQITHERANGDAPDGAPPEMIATMLVGGVERTFYVGSKGLDERLPSAESAVESIVALTFAAIYGNQRPVKRAKRKKKSAAKSTQAVAAAPAPTVGEGTTSTDTAAAILQAVNDLLQEQTLDELSVAQILERADASRGTFYFYFGSKDDAFVALFKEFAERIASGFELLVQVDRNDPARIRDLVADWLDLDEATLAVARNAVHEWPRRPELRRHYLDTMTRMTSALQTMIEADRAAGIAVDGPPAAEFAAVCMWTIERTVAGSMAKEEHLEDLGAVTKLLGELLVSALYGL</sequence>
<evidence type="ECO:0000313" key="5">
    <source>
        <dbReference type="EMBL" id="AII03240.1"/>
    </source>
</evidence>
<dbReference type="eggNOG" id="COG1309">
    <property type="taxonomic scope" value="Bacteria"/>
</dbReference>
<feature type="region of interest" description="Disordered" evidence="3">
    <location>
        <begin position="217"/>
        <end position="243"/>
    </location>
</feature>
<dbReference type="Proteomes" id="UP000028488">
    <property type="component" value="Chromosome"/>
</dbReference>
<dbReference type="InterPro" id="IPR036271">
    <property type="entry name" value="Tet_transcr_reg_TetR-rel_C_sf"/>
</dbReference>
<dbReference type="Gene3D" id="1.10.10.60">
    <property type="entry name" value="Homeodomain-like"/>
    <property type="match status" value="2"/>
</dbReference>
<evidence type="ECO:0000256" key="1">
    <source>
        <dbReference type="ARBA" id="ARBA00023125"/>
    </source>
</evidence>
<dbReference type="InterPro" id="IPR009057">
    <property type="entry name" value="Homeodomain-like_sf"/>
</dbReference>
<feature type="compositionally biased region" description="Low complexity" evidence="3">
    <location>
        <begin position="224"/>
        <end position="238"/>
    </location>
</feature>
<evidence type="ECO:0000259" key="4">
    <source>
        <dbReference type="PROSITE" id="PS50977"/>
    </source>
</evidence>
<keyword evidence="1 2" id="KW-0238">DNA-binding</keyword>
<dbReference type="AlphaFoldDB" id="A0A076EAG1"/>
<evidence type="ECO:0000256" key="2">
    <source>
        <dbReference type="PROSITE-ProRule" id="PRU00335"/>
    </source>
</evidence>
<dbReference type="PROSITE" id="PS01081">
    <property type="entry name" value="HTH_TETR_1"/>
    <property type="match status" value="1"/>
</dbReference>
<protein>
    <submittedName>
        <fullName evidence="5">TetR family transcriptional regulator</fullName>
    </submittedName>
</protein>
<dbReference type="SUPFAM" id="SSF48498">
    <property type="entry name" value="Tetracyclin repressor-like, C-terminal domain"/>
    <property type="match status" value="2"/>
</dbReference>
<feature type="domain" description="HTH tetR-type" evidence="4">
    <location>
        <begin position="245"/>
        <end position="305"/>
    </location>
</feature>
<dbReference type="PROSITE" id="PS50977">
    <property type="entry name" value="HTH_TETR_2"/>
    <property type="match status" value="2"/>
</dbReference>
<organism evidence="5 6">
    <name type="scientific">Rhodococcus opacus</name>
    <name type="common">Nocardia opaca</name>
    <dbReference type="NCBI Taxonomy" id="37919"/>
    <lineage>
        <taxon>Bacteria</taxon>
        <taxon>Bacillati</taxon>
        <taxon>Actinomycetota</taxon>
        <taxon>Actinomycetes</taxon>
        <taxon>Mycobacteriales</taxon>
        <taxon>Nocardiaceae</taxon>
        <taxon>Rhodococcus</taxon>
    </lineage>
</organism>
<dbReference type="Pfam" id="PF21313">
    <property type="entry name" value="EthR_C"/>
    <property type="match status" value="2"/>
</dbReference>
<name>A0A076EAG1_RHOOP</name>
<dbReference type="RefSeq" id="WP_235214277.1">
    <property type="nucleotide sequence ID" value="NZ_CP008947.1"/>
</dbReference>
<dbReference type="GO" id="GO:0003700">
    <property type="term" value="F:DNA-binding transcription factor activity"/>
    <property type="evidence" value="ECO:0007669"/>
    <property type="project" value="TreeGrafter"/>
</dbReference>
<proteinExistence type="predicted"/>